<evidence type="ECO:0000256" key="1">
    <source>
        <dbReference type="ARBA" id="ARBA00011073"/>
    </source>
</evidence>
<organism evidence="11 12">
    <name type="scientific">Agromyces hippuratus</name>
    <dbReference type="NCBI Taxonomy" id="286438"/>
    <lineage>
        <taxon>Bacteria</taxon>
        <taxon>Bacillati</taxon>
        <taxon>Actinomycetota</taxon>
        <taxon>Actinomycetes</taxon>
        <taxon>Micrococcales</taxon>
        <taxon>Microbacteriaceae</taxon>
        <taxon>Agromyces</taxon>
    </lineage>
</organism>
<dbReference type="PROSITE" id="PS00137">
    <property type="entry name" value="SUBTILASE_HIS"/>
    <property type="match status" value="1"/>
</dbReference>
<dbReference type="InterPro" id="IPR000209">
    <property type="entry name" value="Peptidase_S8/S53_dom"/>
</dbReference>
<comment type="similarity">
    <text evidence="1 7">Belongs to the peptidase S8 family.</text>
</comment>
<keyword evidence="8" id="KW-0732">Signal</keyword>
<dbReference type="InterPro" id="IPR046450">
    <property type="entry name" value="PA_dom_sf"/>
</dbReference>
<keyword evidence="12" id="KW-1185">Reference proteome</keyword>
<name>A0A852X7R0_9MICO</name>
<evidence type="ECO:0000259" key="9">
    <source>
        <dbReference type="Pfam" id="PF00082"/>
    </source>
</evidence>
<keyword evidence="2" id="KW-0964">Secreted</keyword>
<dbReference type="InterPro" id="IPR022398">
    <property type="entry name" value="Peptidase_S8_His-AS"/>
</dbReference>
<dbReference type="PANTHER" id="PTHR43806:SF11">
    <property type="entry name" value="CEREVISIN-RELATED"/>
    <property type="match status" value="1"/>
</dbReference>
<evidence type="ECO:0000256" key="5">
    <source>
        <dbReference type="ARBA" id="ARBA00022825"/>
    </source>
</evidence>
<dbReference type="Gene3D" id="3.50.30.30">
    <property type="match status" value="1"/>
</dbReference>
<evidence type="ECO:0000256" key="7">
    <source>
        <dbReference type="PROSITE-ProRule" id="PRU01240"/>
    </source>
</evidence>
<feature type="active site" description="Charge relay system" evidence="6 7">
    <location>
        <position position="232"/>
    </location>
</feature>
<dbReference type="InterPro" id="IPR050131">
    <property type="entry name" value="Peptidase_S8_subtilisin-like"/>
</dbReference>
<feature type="active site" description="Charge relay system" evidence="6 7">
    <location>
        <position position="437"/>
    </location>
</feature>
<dbReference type="InterPro" id="IPR003137">
    <property type="entry name" value="PA_domain"/>
</dbReference>
<evidence type="ECO:0000256" key="4">
    <source>
        <dbReference type="ARBA" id="ARBA00022801"/>
    </source>
</evidence>
<keyword evidence="2" id="KW-0134">Cell wall</keyword>
<dbReference type="InterPro" id="IPR015500">
    <property type="entry name" value="Peptidase_S8_subtilisin-rel"/>
</dbReference>
<keyword evidence="4 7" id="KW-0378">Hydrolase</keyword>
<dbReference type="PANTHER" id="PTHR43806">
    <property type="entry name" value="PEPTIDASE S8"/>
    <property type="match status" value="1"/>
</dbReference>
<dbReference type="Proteomes" id="UP000549066">
    <property type="component" value="Unassembled WGS sequence"/>
</dbReference>
<protein>
    <submittedName>
        <fullName evidence="11">Subtilisin family serine protease</fullName>
    </submittedName>
</protein>
<dbReference type="PROSITE" id="PS00138">
    <property type="entry name" value="SUBTILASE_SER"/>
    <property type="match status" value="1"/>
</dbReference>
<dbReference type="RefSeq" id="WP_179551824.1">
    <property type="nucleotide sequence ID" value="NZ_JACCFI010000001.1"/>
</dbReference>
<dbReference type="PRINTS" id="PR00723">
    <property type="entry name" value="SUBTILISIN"/>
</dbReference>
<dbReference type="GO" id="GO:0006508">
    <property type="term" value="P:proteolysis"/>
    <property type="evidence" value="ECO:0007669"/>
    <property type="project" value="UniProtKB-KW"/>
</dbReference>
<dbReference type="InterPro" id="IPR036852">
    <property type="entry name" value="Peptidase_S8/S53_dom_sf"/>
</dbReference>
<evidence type="ECO:0000256" key="6">
    <source>
        <dbReference type="PIRSR" id="PIRSR615500-1"/>
    </source>
</evidence>
<evidence type="ECO:0000256" key="2">
    <source>
        <dbReference type="ARBA" id="ARBA00022512"/>
    </source>
</evidence>
<dbReference type="Pfam" id="PF00082">
    <property type="entry name" value="Peptidase_S8"/>
    <property type="match status" value="1"/>
</dbReference>
<evidence type="ECO:0000256" key="8">
    <source>
        <dbReference type="SAM" id="SignalP"/>
    </source>
</evidence>
<evidence type="ECO:0000256" key="3">
    <source>
        <dbReference type="ARBA" id="ARBA00022670"/>
    </source>
</evidence>
<feature type="chain" id="PRO_5032341799" evidence="8">
    <location>
        <begin position="28"/>
        <end position="1248"/>
    </location>
</feature>
<evidence type="ECO:0000313" key="11">
    <source>
        <dbReference type="EMBL" id="NYG21955.1"/>
    </source>
</evidence>
<dbReference type="AlphaFoldDB" id="A0A852X7R0"/>
<gene>
    <name evidence="11" type="ORF">BJY17_002702</name>
</gene>
<accession>A0A852X7R0</accession>
<feature type="domain" description="PA" evidence="10">
    <location>
        <begin position="806"/>
        <end position="888"/>
    </location>
</feature>
<dbReference type="SUPFAM" id="SSF52025">
    <property type="entry name" value="PA domain"/>
    <property type="match status" value="1"/>
</dbReference>
<evidence type="ECO:0000313" key="12">
    <source>
        <dbReference type="Proteomes" id="UP000549066"/>
    </source>
</evidence>
<feature type="domain" description="Peptidase S8/S53" evidence="9">
    <location>
        <begin position="223"/>
        <end position="474"/>
    </location>
</feature>
<dbReference type="Gene3D" id="3.40.50.200">
    <property type="entry name" value="Peptidase S8/S53 domain"/>
    <property type="match status" value="1"/>
</dbReference>
<dbReference type="PROSITE" id="PS51892">
    <property type="entry name" value="SUBTILASE"/>
    <property type="match status" value="1"/>
</dbReference>
<proteinExistence type="inferred from homology"/>
<keyword evidence="5 7" id="KW-0720">Serine protease</keyword>
<keyword evidence="3 7" id="KW-0645">Protease</keyword>
<evidence type="ECO:0000259" key="10">
    <source>
        <dbReference type="Pfam" id="PF02225"/>
    </source>
</evidence>
<dbReference type="InterPro" id="IPR023828">
    <property type="entry name" value="Peptidase_S8_Ser-AS"/>
</dbReference>
<dbReference type="Pfam" id="PF02225">
    <property type="entry name" value="PA"/>
    <property type="match status" value="1"/>
</dbReference>
<dbReference type="GO" id="GO:0004252">
    <property type="term" value="F:serine-type endopeptidase activity"/>
    <property type="evidence" value="ECO:0007669"/>
    <property type="project" value="UniProtKB-UniRule"/>
</dbReference>
<dbReference type="SUPFAM" id="SSF52743">
    <property type="entry name" value="Subtilisin-like"/>
    <property type="match status" value="1"/>
</dbReference>
<reference evidence="11 12" key="1">
    <citation type="submission" date="2020-07" db="EMBL/GenBank/DDBJ databases">
        <title>Sequencing the genomes of 1000 actinobacteria strains.</title>
        <authorList>
            <person name="Klenk H.-P."/>
        </authorList>
    </citation>
    <scope>NUCLEOTIDE SEQUENCE [LARGE SCALE GENOMIC DNA]</scope>
    <source>
        <strain evidence="11 12">DSM 8598</strain>
    </source>
</reference>
<sequence length="1248" mass="129590">MRPIWRSTITAATVAVMVATTASPSNAVESNEAGEQPPIVGSTAWLGQQAAPPVTVTLVNGDRVLVTNGTTVTVLPREDGSQPIVETRRVGDDVYVYPADVIDALAAGKVDEELFNVTGLVRQGYDDAHSASMPLIAQYADPAAPVVTPRGAEAGIVLESIGSAALSADKADAAAFWADLTNPRSRSAGSIEKLWLDRKVEAALDQSTAQVNAPDAWAAGLDGAGATVAILDTGADAEHPDLQGRIIAGEDFTDSGSWNDGNGHGTHVASTVGGSGAASDGAKRGVAPQADLLVGKVLSDFGSGSTSGIIAGMEWAVAQGADVVSMSLGSTGPVDGCADPMAMAAGSLSESSDSLFVIAAGNVGPGNNTVSSPGCAPAVLTVGAVDRDDSTAVFSSRGPVAGTHVLKPEITAPGVGISAAATGGRGEYAYRSMSGTSMATPHVAGAAAIVKQRHPEWDGEQIKAALVSSAETDIPGDVRETGGGRLDVSAAIDETVTGAPALQAGSFDWPHTTDEAVAIDVPYTNVSDAPVTLRLEIEGLTGNDGSAVKGKLAKLEQDSVTIAAGETATVPLRVDPSAKLSAAQYGDVTGRIVATGDATVSTPFSLYVQPETVQVTVKVVDRNGDPAAGASSLDIVNTDTSSGSRWYNGGAEEQVVDVRPGRFFVSSFIATPDADGTTKLVDSVSYVARPELSITDDTTVVLDARDADRITVKTDRRSETRAMSLSFARSWDDMWGHSGTLTAGATVTSVYADVQGTAHDGDFEFGHYWRKAAPLVEDLSVVGGDALHPIPAGYSSMNLTGTGRLPVVDAGSGTDAELAAADVAGKIALVRIADGTGSVYAEVVAAGKAGAKAVVAFHEATGRWQPLTGSSGGQVPAYSIPSDEAAALRERLAAGPVELQWSFTSSSPFVYNLGFSQDTPFTDAKEFVVRDKKLGRTEATFRSMGTAVDRLDLVTAVDASGNGVGVGQFQPVQAPSKRTELYTAGELRWQSAVLGYFPFGEVMLDQVRQYEPGSVRSDTWYDGVIAPSAAESYTGEVQLAAERQGNLMGFASGMWADSSGHWAGPGSFGDIGNLVLRRNGEEIGRSAYISDVFEVPADDAEYELQLFTEKIGRQTNTWQRSSAVTTVWKFRSHLDESTYSQGLPVMFPRVDLPEDGMKTLAANADQRLQLNVAGHAGYTPGTITSAGLAYSYDGETWVDATTLQEDGEWVAIVDHSGASGQPVSLRVTLTDSNDNSVTQTVVRAYDVR</sequence>
<comment type="caution">
    <text evidence="11">The sequence shown here is derived from an EMBL/GenBank/DDBJ whole genome shotgun (WGS) entry which is preliminary data.</text>
</comment>
<dbReference type="EMBL" id="JACCFI010000001">
    <property type="protein sequence ID" value="NYG21955.1"/>
    <property type="molecule type" value="Genomic_DNA"/>
</dbReference>
<feature type="active site" description="Charge relay system" evidence="6 7">
    <location>
        <position position="264"/>
    </location>
</feature>
<feature type="signal peptide" evidence="8">
    <location>
        <begin position="1"/>
        <end position="27"/>
    </location>
</feature>